<dbReference type="WBParaSite" id="mrna-Wban_04807">
    <property type="protein sequence ID" value="mrna-Wban_04807"/>
    <property type="gene ID" value="Wban_04807"/>
</dbReference>
<reference evidence="2" key="1">
    <citation type="submission" date="2015-03" db="EMBL/GenBank/DDBJ databases">
        <title>Wuchereria bancrofti Genome Sequencing Papua New Guinea Strain.</title>
        <authorList>
            <person name="Small S.T."/>
            <person name="Serre D."/>
            <person name="Zimmerman P.A."/>
        </authorList>
    </citation>
    <scope>NUCLEOTIDE SEQUENCE [LARGE SCALE GENOMIC DNA]</scope>
    <source>
        <strain evidence="2">pt0022</strain>
    </source>
</reference>
<dbReference type="Pfam" id="PF18293">
    <property type="entry name" value="Caprin-1_dimer"/>
    <property type="match status" value="1"/>
</dbReference>
<dbReference type="AlphaFoldDB" id="A0AAF5PS62"/>
<evidence type="ECO:0000313" key="2">
    <source>
        <dbReference type="Proteomes" id="UP000093561"/>
    </source>
</evidence>
<proteinExistence type="predicted"/>
<reference evidence="2" key="2">
    <citation type="journal article" date="2016" name="Mol. Ecol.">
        <title>Population genomics of the filarial nematode parasite Wuchereria bancrofti from mosquitoes.</title>
        <authorList>
            <person name="Small S.T."/>
            <person name="Reimer L.J."/>
            <person name="Tisch D.J."/>
            <person name="King C.L."/>
            <person name="Christensen B.M."/>
            <person name="Siba P.M."/>
            <person name="Kazura J.W."/>
            <person name="Serre D."/>
            <person name="Zimmerman P.A."/>
        </authorList>
    </citation>
    <scope>NUCLEOTIDE SEQUENCE</scope>
    <source>
        <strain evidence="2">pt0022</strain>
    </source>
</reference>
<feature type="domain" description="Caprin-1 dimerization" evidence="1">
    <location>
        <begin position="379"/>
        <end position="464"/>
    </location>
</feature>
<evidence type="ECO:0000259" key="1">
    <source>
        <dbReference type="Pfam" id="PF18293"/>
    </source>
</evidence>
<accession>A0AAF5PS62</accession>
<organism evidence="2 3">
    <name type="scientific">Wuchereria bancrofti</name>
    <dbReference type="NCBI Taxonomy" id="6293"/>
    <lineage>
        <taxon>Eukaryota</taxon>
        <taxon>Metazoa</taxon>
        <taxon>Ecdysozoa</taxon>
        <taxon>Nematoda</taxon>
        <taxon>Chromadorea</taxon>
        <taxon>Rhabditida</taxon>
        <taxon>Spirurina</taxon>
        <taxon>Spiruromorpha</taxon>
        <taxon>Filarioidea</taxon>
        <taxon>Onchocercidae</taxon>
        <taxon>Wuchereria</taxon>
    </lineage>
</organism>
<reference evidence="3" key="3">
    <citation type="submission" date="2024-02" db="UniProtKB">
        <authorList>
            <consortium name="WormBaseParasite"/>
        </authorList>
    </citation>
    <scope>IDENTIFICATION</scope>
    <source>
        <strain evidence="3">pt0022</strain>
    </source>
</reference>
<dbReference type="Proteomes" id="UP000093561">
    <property type="component" value="Unassembled WGS sequence"/>
</dbReference>
<sequence>MQEESYDDIISRWNSGTDIIKKLLTDKIQDLKEQIEMLEMGQRHLSAGNIACANQMSDRMQFIDQMIAFLEYKEIIANTQIPEISYSLTSGTNGAIKLNGQELTLLNLLHLLINPTINFKENNKIRSKKLQIALENGIKVVKDSSFQIISRYTGHDIKCLLDRVRNCQLFVNMPSWLENMIFIEQMSFAAPARAVTNSASCFAIGSSSKSDYSSIDTDSNDHQIDKYSDTMNFTDDNYKTVKKPNYCNDNEISKSNSNSLSTNSGQKVTTISSMFEVNILLSMVNQCSMKSSDPTVEVKIFKPFEKVEELLRNKKNNQKKRYSQLMRWRQELKSGNALVEHYARTDYNLIEAKAQLDLLTELVDAFYDDMKRLKEVIVEQREKDQKEFTKRMADILQYKEIVTWLQQPKIRETFYDENNKVKTLNEQEMALLNSLREIINPRISSYNYEKIWKRVLRDAAKLGMKLDSDQDETATIGIIIKFEFIKEKQNLYLSDMKWASFFLLKFKFVKYFKSLKECFILIENYCNSFNFCFILQFIQMFAKMLSNYNLKYRL</sequence>
<evidence type="ECO:0000313" key="3">
    <source>
        <dbReference type="WBParaSite" id="mrna-Wban_04807"/>
    </source>
</evidence>
<protein>
    <recommendedName>
        <fullName evidence="1">Caprin-1 dimerization domain-containing protein</fullName>
    </recommendedName>
</protein>
<name>A0AAF5PS62_WUCBA</name>
<dbReference type="InterPro" id="IPR041637">
    <property type="entry name" value="Caprin-1_dimer"/>
</dbReference>